<dbReference type="AlphaFoldDB" id="A0AAD6LEH7"/>
<accession>A0AAD6LEH7</accession>
<comment type="caution">
    <text evidence="1">The sequence shown here is derived from an EMBL/GenBank/DDBJ whole genome shotgun (WGS) entry which is preliminary data.</text>
</comment>
<organism evidence="1 2">
    <name type="scientific">Populus alba x Populus x berolinensis</name>
    <dbReference type="NCBI Taxonomy" id="444605"/>
    <lineage>
        <taxon>Eukaryota</taxon>
        <taxon>Viridiplantae</taxon>
        <taxon>Streptophyta</taxon>
        <taxon>Embryophyta</taxon>
        <taxon>Tracheophyta</taxon>
        <taxon>Spermatophyta</taxon>
        <taxon>Magnoliopsida</taxon>
        <taxon>eudicotyledons</taxon>
        <taxon>Gunneridae</taxon>
        <taxon>Pentapetalae</taxon>
        <taxon>rosids</taxon>
        <taxon>fabids</taxon>
        <taxon>Malpighiales</taxon>
        <taxon>Salicaceae</taxon>
        <taxon>Saliceae</taxon>
        <taxon>Populus</taxon>
    </lineage>
</organism>
<evidence type="ECO:0000313" key="2">
    <source>
        <dbReference type="Proteomes" id="UP001164929"/>
    </source>
</evidence>
<protein>
    <submittedName>
        <fullName evidence="1">Uncharacterized protein</fullName>
    </submittedName>
</protein>
<reference evidence="1 2" key="1">
    <citation type="journal article" date="2023" name="Mol. Ecol. Resour.">
        <title>Chromosome-level genome assembly of a triploid poplar Populus alba 'Berolinensis'.</title>
        <authorList>
            <person name="Chen S."/>
            <person name="Yu Y."/>
            <person name="Wang X."/>
            <person name="Wang S."/>
            <person name="Zhang T."/>
            <person name="Zhou Y."/>
            <person name="He R."/>
            <person name="Meng N."/>
            <person name="Wang Y."/>
            <person name="Liu W."/>
            <person name="Liu Z."/>
            <person name="Liu J."/>
            <person name="Guo Q."/>
            <person name="Huang H."/>
            <person name="Sederoff R.R."/>
            <person name="Wang G."/>
            <person name="Qu G."/>
            <person name="Chen S."/>
        </authorList>
    </citation>
    <scope>NUCLEOTIDE SEQUENCE [LARGE SCALE GENOMIC DNA]</scope>
    <source>
        <strain evidence="1">SC-2020</strain>
    </source>
</reference>
<evidence type="ECO:0000313" key="1">
    <source>
        <dbReference type="EMBL" id="KAJ6958398.1"/>
    </source>
</evidence>
<sequence>MFLHLGLFMQITYDHTVHVVMLSAWMVSMHDLG</sequence>
<proteinExistence type="predicted"/>
<dbReference type="Proteomes" id="UP001164929">
    <property type="component" value="Chromosome 18"/>
</dbReference>
<dbReference type="EMBL" id="JAQIZT010000018">
    <property type="protein sequence ID" value="KAJ6958398.1"/>
    <property type="molecule type" value="Genomic_DNA"/>
</dbReference>
<name>A0AAD6LEH7_9ROSI</name>
<keyword evidence="2" id="KW-1185">Reference proteome</keyword>
<gene>
    <name evidence="1" type="ORF">NC653_040140</name>
</gene>